<feature type="region of interest" description="Disordered" evidence="1">
    <location>
        <begin position="1"/>
        <end position="37"/>
    </location>
</feature>
<name>A0A0C3LGE6_9AGAM</name>
<dbReference type="Proteomes" id="UP000054248">
    <property type="component" value="Unassembled WGS sequence"/>
</dbReference>
<protein>
    <submittedName>
        <fullName evidence="2">Uncharacterized protein</fullName>
    </submittedName>
</protein>
<evidence type="ECO:0000313" key="3">
    <source>
        <dbReference type="Proteomes" id="UP000054248"/>
    </source>
</evidence>
<reference evidence="3" key="2">
    <citation type="submission" date="2015-01" db="EMBL/GenBank/DDBJ databases">
        <title>Evolutionary Origins and Diversification of the Mycorrhizal Mutualists.</title>
        <authorList>
            <consortium name="DOE Joint Genome Institute"/>
            <consortium name="Mycorrhizal Genomics Consortium"/>
            <person name="Kohler A."/>
            <person name="Kuo A."/>
            <person name="Nagy L.G."/>
            <person name="Floudas D."/>
            <person name="Copeland A."/>
            <person name="Barry K.W."/>
            <person name="Cichocki N."/>
            <person name="Veneault-Fourrey C."/>
            <person name="LaButti K."/>
            <person name="Lindquist E.A."/>
            <person name="Lipzen A."/>
            <person name="Lundell T."/>
            <person name="Morin E."/>
            <person name="Murat C."/>
            <person name="Riley R."/>
            <person name="Ohm R."/>
            <person name="Sun H."/>
            <person name="Tunlid A."/>
            <person name="Henrissat B."/>
            <person name="Grigoriev I.V."/>
            <person name="Hibbett D.S."/>
            <person name="Martin F."/>
        </authorList>
    </citation>
    <scope>NUCLEOTIDE SEQUENCE [LARGE SCALE GENOMIC DNA]</scope>
    <source>
        <strain evidence="3">MUT 4182</strain>
    </source>
</reference>
<dbReference type="AlphaFoldDB" id="A0A0C3LGE6"/>
<feature type="compositionally biased region" description="Basic and acidic residues" evidence="1">
    <location>
        <begin position="72"/>
        <end position="85"/>
    </location>
</feature>
<accession>A0A0C3LGE6</accession>
<feature type="region of interest" description="Disordered" evidence="1">
    <location>
        <begin position="63"/>
        <end position="86"/>
    </location>
</feature>
<dbReference type="EMBL" id="KN822951">
    <property type="protein sequence ID" value="KIO33033.1"/>
    <property type="molecule type" value="Genomic_DNA"/>
</dbReference>
<proteinExistence type="predicted"/>
<reference evidence="2 3" key="1">
    <citation type="submission" date="2014-04" db="EMBL/GenBank/DDBJ databases">
        <authorList>
            <consortium name="DOE Joint Genome Institute"/>
            <person name="Kuo A."/>
            <person name="Girlanda M."/>
            <person name="Perotto S."/>
            <person name="Kohler A."/>
            <person name="Nagy L.G."/>
            <person name="Floudas D."/>
            <person name="Copeland A."/>
            <person name="Barry K.W."/>
            <person name="Cichocki N."/>
            <person name="Veneault-Fourrey C."/>
            <person name="LaButti K."/>
            <person name="Lindquist E.A."/>
            <person name="Lipzen A."/>
            <person name="Lundell T."/>
            <person name="Morin E."/>
            <person name="Murat C."/>
            <person name="Sun H."/>
            <person name="Tunlid A."/>
            <person name="Henrissat B."/>
            <person name="Grigoriev I.V."/>
            <person name="Hibbett D.S."/>
            <person name="Martin F."/>
            <person name="Nordberg H.P."/>
            <person name="Cantor M.N."/>
            <person name="Hua S.X."/>
        </authorList>
    </citation>
    <scope>NUCLEOTIDE SEQUENCE [LARGE SCALE GENOMIC DNA]</scope>
    <source>
        <strain evidence="2 3">MUT 4182</strain>
    </source>
</reference>
<sequence length="192" mass="20985">GSSISHFSKAVHAKPKPSNDGSKGKRGDELDDPPFGLFDATRLHQLLQLFKLPSVVYELGPGEDQAEQARSTSEEREAHACENPDNRVVPTEPQAGVSLLNFGDDFGRELVVQVDETAKRDNTADDSDELVGMPMGHCDLTLPKTTGQALLMKRGESGHRAGWTRERQVLFQVAIAVVAKKSGRISDQRPLE</sequence>
<keyword evidence="3" id="KW-1185">Reference proteome</keyword>
<organism evidence="2 3">
    <name type="scientific">Tulasnella calospora MUT 4182</name>
    <dbReference type="NCBI Taxonomy" id="1051891"/>
    <lineage>
        <taxon>Eukaryota</taxon>
        <taxon>Fungi</taxon>
        <taxon>Dikarya</taxon>
        <taxon>Basidiomycota</taxon>
        <taxon>Agaricomycotina</taxon>
        <taxon>Agaricomycetes</taxon>
        <taxon>Cantharellales</taxon>
        <taxon>Tulasnellaceae</taxon>
        <taxon>Tulasnella</taxon>
    </lineage>
</organism>
<dbReference type="HOGENOM" id="CLU_1418351_0_0_1"/>
<gene>
    <name evidence="2" type="ORF">M407DRAFT_18184</name>
</gene>
<evidence type="ECO:0000313" key="2">
    <source>
        <dbReference type="EMBL" id="KIO33033.1"/>
    </source>
</evidence>
<feature type="non-terminal residue" evidence="2">
    <location>
        <position position="1"/>
    </location>
</feature>
<evidence type="ECO:0000256" key="1">
    <source>
        <dbReference type="SAM" id="MobiDB-lite"/>
    </source>
</evidence>